<keyword evidence="3" id="KW-1185">Reference proteome</keyword>
<feature type="region of interest" description="Disordered" evidence="1">
    <location>
        <begin position="127"/>
        <end position="280"/>
    </location>
</feature>
<comment type="caution">
    <text evidence="2">The sequence shown here is derived from an EMBL/GenBank/DDBJ whole genome shotgun (WGS) entry which is preliminary data.</text>
</comment>
<feature type="compositionally biased region" description="Pro residues" evidence="1">
    <location>
        <begin position="157"/>
        <end position="174"/>
    </location>
</feature>
<feature type="compositionally biased region" description="Polar residues" evidence="1">
    <location>
        <begin position="127"/>
        <end position="137"/>
    </location>
</feature>
<accession>A0A1J4JBC6</accession>
<dbReference type="GeneID" id="94847251"/>
<evidence type="ECO:0000256" key="1">
    <source>
        <dbReference type="SAM" id="MobiDB-lite"/>
    </source>
</evidence>
<dbReference type="EMBL" id="MLAK01001310">
    <property type="protein sequence ID" value="OHS94548.1"/>
    <property type="molecule type" value="Genomic_DNA"/>
</dbReference>
<gene>
    <name evidence="2" type="ORF">TRFO_39280</name>
</gene>
<feature type="compositionally biased region" description="Polar residues" evidence="1">
    <location>
        <begin position="202"/>
        <end position="217"/>
    </location>
</feature>
<dbReference type="VEuPathDB" id="TrichDB:TRFO_39280"/>
<dbReference type="RefSeq" id="XP_068347685.1">
    <property type="nucleotide sequence ID" value="XM_068512547.1"/>
</dbReference>
<reference evidence="2" key="1">
    <citation type="submission" date="2016-10" db="EMBL/GenBank/DDBJ databases">
        <authorList>
            <person name="Benchimol M."/>
            <person name="Almeida L.G."/>
            <person name="Vasconcelos A.T."/>
            <person name="Perreira-Neves A."/>
            <person name="Rosa I.A."/>
            <person name="Tasca T."/>
            <person name="Bogo M.R."/>
            <person name="de Souza W."/>
        </authorList>
    </citation>
    <scope>NUCLEOTIDE SEQUENCE [LARGE SCALE GENOMIC DNA]</scope>
    <source>
        <strain evidence="2">K</strain>
    </source>
</reference>
<name>A0A1J4JBC6_9EUKA</name>
<organism evidence="2 3">
    <name type="scientific">Tritrichomonas foetus</name>
    <dbReference type="NCBI Taxonomy" id="1144522"/>
    <lineage>
        <taxon>Eukaryota</taxon>
        <taxon>Metamonada</taxon>
        <taxon>Parabasalia</taxon>
        <taxon>Tritrichomonadida</taxon>
        <taxon>Tritrichomonadidae</taxon>
        <taxon>Tritrichomonas</taxon>
    </lineage>
</organism>
<protein>
    <submittedName>
        <fullName evidence="2">Uncharacterized protein</fullName>
    </submittedName>
</protein>
<dbReference type="AlphaFoldDB" id="A0A1J4JBC6"/>
<evidence type="ECO:0000313" key="2">
    <source>
        <dbReference type="EMBL" id="OHS94548.1"/>
    </source>
</evidence>
<dbReference type="OrthoDB" id="10631375at2759"/>
<evidence type="ECO:0000313" key="3">
    <source>
        <dbReference type="Proteomes" id="UP000179807"/>
    </source>
</evidence>
<sequence>MYFEVDTNIFRDVPGVPALLSAAEMLQQKLPEISGVFARYAAGLVQNHLAQNGSSPDRDAAFSALNSKVGRCQCADARELERFADALVASSDGPYSSDFIKLAYLSYTAMSLFGALPSRIITKMSKTEQGLDSSSQMGAPISIPGQSPAPYSGGPPQFTPGGPPQFSPGGPPQYSPSVGQSGGGAGAPPQFTPGAQVGFGANPQTNGPPQFNPSGQGPPQFAPNAGGPPQFTPGAPPSGGPPAFTPYGQGPPQFTPYGQGPPAYPSVGPPSYGGNSSTVSDSAVKLTELAQNAFQAGATDVALSAIVAAIKELEK</sequence>
<dbReference type="Proteomes" id="UP000179807">
    <property type="component" value="Unassembled WGS sequence"/>
</dbReference>
<proteinExistence type="predicted"/>
<feature type="compositionally biased region" description="Pro residues" evidence="1">
    <location>
        <begin position="230"/>
        <end position="244"/>
    </location>
</feature>